<keyword evidence="2" id="KW-1185">Reference proteome</keyword>
<gene>
    <name evidence="1" type="ORF">Q8A64_01070</name>
</gene>
<dbReference type="EMBL" id="JAUYVH010000001">
    <property type="protein sequence ID" value="MDQ9168991.1"/>
    <property type="molecule type" value="Genomic_DNA"/>
</dbReference>
<reference evidence="1 2" key="1">
    <citation type="submission" date="2023-08" db="EMBL/GenBank/DDBJ databases">
        <title>Oxalobacteraceae gen .nov., isolated from river sludge outside the plant.</title>
        <authorList>
            <person name="Zhao S.Y."/>
        </authorList>
    </citation>
    <scope>NUCLEOTIDE SEQUENCE [LARGE SCALE GENOMIC DNA]</scope>
    <source>
        <strain evidence="1 2">R-40</strain>
    </source>
</reference>
<proteinExistence type="predicted"/>
<dbReference type="Proteomes" id="UP001225596">
    <property type="component" value="Unassembled WGS sequence"/>
</dbReference>
<evidence type="ECO:0000313" key="2">
    <source>
        <dbReference type="Proteomes" id="UP001225596"/>
    </source>
</evidence>
<evidence type="ECO:0000313" key="1">
    <source>
        <dbReference type="EMBL" id="MDQ9168991.1"/>
    </source>
</evidence>
<organism evidence="1 2">
    <name type="scientific">Keguizhuia sedimenti</name>
    <dbReference type="NCBI Taxonomy" id="3064264"/>
    <lineage>
        <taxon>Bacteria</taxon>
        <taxon>Pseudomonadati</taxon>
        <taxon>Pseudomonadota</taxon>
        <taxon>Betaproteobacteria</taxon>
        <taxon>Burkholderiales</taxon>
        <taxon>Oxalobacteraceae</taxon>
        <taxon>Keguizhuia</taxon>
    </lineage>
</organism>
<sequence length="333" mass="37007">MSKLANLKKWLTVPDAVRKLSREYDKEVSEADILQYALDGHLQLSVNFVNTVQARPGNVAQYTEAELAAAVKSGDLPGDLKWKKMPKDLHAALKGEPIKEEVWHLMSLRIGENRYLTLTDEVVTLTGVWDLPMIGAEKLDIAHAYQRLTDGPPVTLSNLDGTFVEGRDGQICQLLTDYDDNFYQAGSRAQLEKIKQYIAKDKIKPKKAKALLQEHEEARKTFLEGRKSSLELEKYFPAGGLPEDSVIVVRTEALRLFQQTISGEAEKPLAPNERNSLLTIIAALCDYSDINCSKHGAAAQIAKLTEEIGAAISDDTVRRVLGKIPDALEARKK</sequence>
<dbReference type="RefSeq" id="WP_338434819.1">
    <property type="nucleotide sequence ID" value="NZ_JAUYVH010000001.1"/>
</dbReference>
<comment type="caution">
    <text evidence="1">The sequence shown here is derived from an EMBL/GenBank/DDBJ whole genome shotgun (WGS) entry which is preliminary data.</text>
</comment>
<name>A0ABU1BKN2_9BURK</name>
<accession>A0ABU1BKN2</accession>
<protein>
    <submittedName>
        <fullName evidence="1">Uncharacterized protein</fullName>
    </submittedName>
</protein>